<dbReference type="GO" id="GO:0016787">
    <property type="term" value="F:hydrolase activity"/>
    <property type="evidence" value="ECO:0007669"/>
    <property type="project" value="UniProtKB-UniRule"/>
</dbReference>
<keyword evidence="1 5" id="KW-0547">Nucleotide-binding</keyword>
<evidence type="ECO:0000256" key="4">
    <source>
        <dbReference type="ARBA" id="ARBA00022840"/>
    </source>
</evidence>
<evidence type="ECO:0000256" key="1">
    <source>
        <dbReference type="ARBA" id="ARBA00022741"/>
    </source>
</evidence>
<dbReference type="AlphaFoldDB" id="A0A6L3ZK67"/>
<dbReference type="InterPro" id="IPR000212">
    <property type="entry name" value="DNA_helicase_UvrD/REP"/>
</dbReference>
<keyword evidence="2 5" id="KW-0378">Hydrolase</keyword>
<name>A0A6L3ZK67_9FLAO</name>
<sequence>MQFTTEQKNIFDFVENQSGHGIIDAVAGAGKTTTIMECAKFVKDKRKILFCAFNNSISNDIAQKFHNLGLNEVTVKTIHALGRQIIQDNNNTGQPIKLIQSKYRDILKSPEIIDQLEPIYKKLLEINDIEFDEFDDKKNFAANNLIYSINTRLIEINQKYRSTLSKDNLSEFISLVTHFGIFNEIELTKENFNLEIQCYFEAHRIVLQAGNSLSERSMIIDFTDMLYLPYEWKLQPNNKFEFLFIDECQDLSKSQFAVAAKYGHREGRILAVGDPSQSIYGFTGADIESFQRVKDFTKAKQLPLTTCFRCPKKVIELAKTIRTDISGSKQEEGTVTSIHFEDVVKLAKPGDLIISRLRSPIIILVFSFIDKNIKVQIHQDEVTEIINEIKNIFKVEELNIVISTLPNGFEQLKQSVTRRWNYIIEKNAQRIMDSTERKIYIETEHDYLNTKLTFLSKKYIQWKSQCETMNDILKVIKEYISDSANPIKLSTIHRAKGLENERVFIINYDELPYFRIQQKDWEKTQEVNLKYVAITRALNDLFLIESEMIETMEIEESLFDNLPFD</sequence>
<dbReference type="Gene3D" id="3.40.50.300">
    <property type="entry name" value="P-loop containing nucleotide triphosphate hydrolases"/>
    <property type="match status" value="3"/>
</dbReference>
<organism evidence="7 8">
    <name type="scientific">Phaeocystidibacter marisrubri</name>
    <dbReference type="NCBI Taxonomy" id="1577780"/>
    <lineage>
        <taxon>Bacteria</taxon>
        <taxon>Pseudomonadati</taxon>
        <taxon>Bacteroidota</taxon>
        <taxon>Flavobacteriia</taxon>
        <taxon>Flavobacteriales</taxon>
        <taxon>Phaeocystidibacteraceae</taxon>
        <taxon>Phaeocystidibacter</taxon>
    </lineage>
</organism>
<evidence type="ECO:0000313" key="8">
    <source>
        <dbReference type="Proteomes" id="UP000484164"/>
    </source>
</evidence>
<dbReference type="InterPro" id="IPR027417">
    <property type="entry name" value="P-loop_NTPase"/>
</dbReference>
<comment type="caution">
    <text evidence="7">The sequence shown here is derived from an EMBL/GenBank/DDBJ whole genome shotgun (WGS) entry which is preliminary data.</text>
</comment>
<proteinExistence type="predicted"/>
<evidence type="ECO:0000313" key="7">
    <source>
        <dbReference type="EMBL" id="KAB2818083.1"/>
    </source>
</evidence>
<dbReference type="SUPFAM" id="SSF52540">
    <property type="entry name" value="P-loop containing nucleoside triphosphate hydrolases"/>
    <property type="match status" value="1"/>
</dbReference>
<dbReference type="GO" id="GO:0003677">
    <property type="term" value="F:DNA binding"/>
    <property type="evidence" value="ECO:0007669"/>
    <property type="project" value="InterPro"/>
</dbReference>
<dbReference type="PROSITE" id="PS51198">
    <property type="entry name" value="UVRD_HELICASE_ATP_BIND"/>
    <property type="match status" value="1"/>
</dbReference>
<dbReference type="GO" id="GO:0005524">
    <property type="term" value="F:ATP binding"/>
    <property type="evidence" value="ECO:0007669"/>
    <property type="project" value="UniProtKB-UniRule"/>
</dbReference>
<dbReference type="EMBL" id="WBVQ01000001">
    <property type="protein sequence ID" value="KAB2818083.1"/>
    <property type="molecule type" value="Genomic_DNA"/>
</dbReference>
<dbReference type="RefSeq" id="WP_151692771.1">
    <property type="nucleotide sequence ID" value="NZ_BMGX01000002.1"/>
</dbReference>
<feature type="domain" description="UvrD-like helicase ATP-binding" evidence="6">
    <location>
        <begin position="4"/>
        <end position="311"/>
    </location>
</feature>
<feature type="binding site" evidence="5">
    <location>
        <begin position="25"/>
        <end position="32"/>
    </location>
    <ligand>
        <name>ATP</name>
        <dbReference type="ChEBI" id="CHEBI:30616"/>
    </ligand>
</feature>
<evidence type="ECO:0000259" key="6">
    <source>
        <dbReference type="PROSITE" id="PS51198"/>
    </source>
</evidence>
<keyword evidence="4 5" id="KW-0067">ATP-binding</keyword>
<dbReference type="OrthoDB" id="9765670at2"/>
<gene>
    <name evidence="7" type="ORF">F8C82_06690</name>
</gene>
<dbReference type="Pfam" id="PF00580">
    <property type="entry name" value="UvrD-helicase"/>
    <property type="match status" value="1"/>
</dbReference>
<protein>
    <submittedName>
        <fullName evidence="7">ATP-dependent helicase</fullName>
    </submittedName>
</protein>
<reference evidence="7 8" key="1">
    <citation type="submission" date="2019-10" db="EMBL/GenBank/DDBJ databases">
        <title>Genome sequence of Phaeocystidibacter marisrubri JCM30614 (type strain).</title>
        <authorList>
            <person name="Bowman J.P."/>
        </authorList>
    </citation>
    <scope>NUCLEOTIDE SEQUENCE [LARGE SCALE GENOMIC DNA]</scope>
    <source>
        <strain evidence="7 8">JCM 30614</strain>
    </source>
</reference>
<dbReference type="PANTHER" id="PTHR11070:SF30">
    <property type="entry name" value="F-BOX DNA HELICASE 1"/>
    <property type="match status" value="1"/>
</dbReference>
<keyword evidence="8" id="KW-1185">Reference proteome</keyword>
<dbReference type="PANTHER" id="PTHR11070">
    <property type="entry name" value="UVRD / RECB / PCRA DNA HELICASE FAMILY MEMBER"/>
    <property type="match status" value="1"/>
</dbReference>
<dbReference type="GO" id="GO:0043138">
    <property type="term" value="F:3'-5' DNA helicase activity"/>
    <property type="evidence" value="ECO:0007669"/>
    <property type="project" value="TreeGrafter"/>
</dbReference>
<evidence type="ECO:0000256" key="2">
    <source>
        <dbReference type="ARBA" id="ARBA00022801"/>
    </source>
</evidence>
<dbReference type="InterPro" id="IPR014016">
    <property type="entry name" value="UvrD-like_ATP-bd"/>
</dbReference>
<accession>A0A6L3ZK67</accession>
<evidence type="ECO:0000256" key="3">
    <source>
        <dbReference type="ARBA" id="ARBA00022806"/>
    </source>
</evidence>
<keyword evidence="3 5" id="KW-0347">Helicase</keyword>
<dbReference type="Gene3D" id="1.10.486.10">
    <property type="entry name" value="PCRA, domain 4"/>
    <property type="match status" value="1"/>
</dbReference>
<dbReference type="GO" id="GO:0000725">
    <property type="term" value="P:recombinational repair"/>
    <property type="evidence" value="ECO:0007669"/>
    <property type="project" value="TreeGrafter"/>
</dbReference>
<evidence type="ECO:0000256" key="5">
    <source>
        <dbReference type="PROSITE-ProRule" id="PRU00560"/>
    </source>
</evidence>
<dbReference type="Proteomes" id="UP000484164">
    <property type="component" value="Unassembled WGS sequence"/>
</dbReference>